<evidence type="ECO:0000259" key="1">
    <source>
        <dbReference type="PROSITE" id="PS50883"/>
    </source>
</evidence>
<accession>A0A0F9W5W5</accession>
<dbReference type="InterPro" id="IPR035919">
    <property type="entry name" value="EAL_sf"/>
</dbReference>
<sequence>MSLVSTIISLAHNLGLGVIAEGVETDEQSRMLRLRRCNQAQSYFYGRSVPDHEIEKLLTNDHLPITVGG</sequence>
<dbReference type="PANTHER" id="PTHR44757:SF2">
    <property type="entry name" value="BIOFILM ARCHITECTURE MAINTENANCE PROTEIN MBAA"/>
    <property type="match status" value="1"/>
</dbReference>
<organism evidence="2">
    <name type="scientific">marine sediment metagenome</name>
    <dbReference type="NCBI Taxonomy" id="412755"/>
    <lineage>
        <taxon>unclassified sequences</taxon>
        <taxon>metagenomes</taxon>
        <taxon>ecological metagenomes</taxon>
    </lineage>
</organism>
<gene>
    <name evidence="2" type="ORF">LCGC14_0006920</name>
</gene>
<comment type="caution">
    <text evidence="2">The sequence shown here is derived from an EMBL/GenBank/DDBJ whole genome shotgun (WGS) entry which is preliminary data.</text>
</comment>
<dbReference type="EMBL" id="LAZR01000001">
    <property type="protein sequence ID" value="KKO12676.1"/>
    <property type="molecule type" value="Genomic_DNA"/>
</dbReference>
<dbReference type="AlphaFoldDB" id="A0A0F9W5W5"/>
<proteinExistence type="predicted"/>
<dbReference type="Gene3D" id="3.20.20.450">
    <property type="entry name" value="EAL domain"/>
    <property type="match status" value="1"/>
</dbReference>
<dbReference type="PANTHER" id="PTHR44757">
    <property type="entry name" value="DIGUANYLATE CYCLASE DGCP"/>
    <property type="match status" value="1"/>
</dbReference>
<dbReference type="PROSITE" id="PS50883">
    <property type="entry name" value="EAL"/>
    <property type="match status" value="1"/>
</dbReference>
<dbReference type="SUPFAM" id="SSF141868">
    <property type="entry name" value="EAL domain-like"/>
    <property type="match status" value="1"/>
</dbReference>
<reference evidence="2" key="1">
    <citation type="journal article" date="2015" name="Nature">
        <title>Complex archaea that bridge the gap between prokaryotes and eukaryotes.</title>
        <authorList>
            <person name="Spang A."/>
            <person name="Saw J.H."/>
            <person name="Jorgensen S.L."/>
            <person name="Zaremba-Niedzwiedzka K."/>
            <person name="Martijn J."/>
            <person name="Lind A.E."/>
            <person name="van Eijk R."/>
            <person name="Schleper C."/>
            <person name="Guy L."/>
            <person name="Ettema T.J."/>
        </authorList>
    </citation>
    <scope>NUCLEOTIDE SEQUENCE</scope>
</reference>
<protein>
    <recommendedName>
        <fullName evidence="1">EAL domain-containing protein</fullName>
    </recommendedName>
</protein>
<feature type="domain" description="EAL" evidence="1">
    <location>
        <begin position="1"/>
        <end position="62"/>
    </location>
</feature>
<dbReference type="InterPro" id="IPR001633">
    <property type="entry name" value="EAL_dom"/>
</dbReference>
<name>A0A0F9W5W5_9ZZZZ</name>
<evidence type="ECO:0000313" key="2">
    <source>
        <dbReference type="EMBL" id="KKO12676.1"/>
    </source>
</evidence>
<dbReference type="InterPro" id="IPR052155">
    <property type="entry name" value="Biofilm_reg_signaling"/>
</dbReference>
<dbReference type="Pfam" id="PF00563">
    <property type="entry name" value="EAL"/>
    <property type="match status" value="1"/>
</dbReference>